<proteinExistence type="predicted"/>
<reference evidence="1" key="1">
    <citation type="submission" date="2019-02" db="EMBL/GenBank/DDBJ databases">
        <authorList>
            <person name="Gruber-Vodicka R. H."/>
            <person name="Seah K. B. B."/>
        </authorList>
    </citation>
    <scope>NUCLEOTIDE SEQUENCE</scope>
    <source>
        <strain evidence="1">BECK_BZ163</strain>
        <strain evidence="3">BECK_BZ164</strain>
        <strain evidence="2">BECK_BZ165</strain>
    </source>
</reference>
<evidence type="ECO:0000313" key="1">
    <source>
        <dbReference type="EMBL" id="VFJ42962.1"/>
    </source>
</evidence>
<dbReference type="Pfam" id="PF10772">
    <property type="entry name" value="Phage_HP1_Orf24"/>
    <property type="match status" value="1"/>
</dbReference>
<evidence type="ECO:0000313" key="3">
    <source>
        <dbReference type="EMBL" id="VFK05653.1"/>
    </source>
</evidence>
<dbReference type="EMBL" id="CAADEZ010000003">
    <property type="protein sequence ID" value="VFJ42962.1"/>
    <property type="molecule type" value="Genomic_DNA"/>
</dbReference>
<organism evidence="1">
    <name type="scientific">Candidatus Kentrum sp. FM</name>
    <dbReference type="NCBI Taxonomy" id="2126340"/>
    <lineage>
        <taxon>Bacteria</taxon>
        <taxon>Pseudomonadati</taxon>
        <taxon>Pseudomonadota</taxon>
        <taxon>Gammaproteobacteria</taxon>
        <taxon>Candidatus Kentrum</taxon>
    </lineage>
</organism>
<evidence type="ECO:0008006" key="4">
    <source>
        <dbReference type="Google" id="ProtNLM"/>
    </source>
</evidence>
<dbReference type="EMBL" id="CAADFL010000003">
    <property type="protein sequence ID" value="VFK05653.1"/>
    <property type="molecule type" value="Genomic_DNA"/>
</dbReference>
<dbReference type="AlphaFoldDB" id="A0A450RV05"/>
<name>A0A450RV05_9GAMM</name>
<protein>
    <recommendedName>
        <fullName evidence="4">Phage tail tube protein</fullName>
    </recommendedName>
</protein>
<dbReference type="InterPro" id="IPR019708">
    <property type="entry name" value="Phage_HP1_Orf24"/>
</dbReference>
<accession>A0A450RV05</accession>
<dbReference type="EMBL" id="CAADFA010000003">
    <property type="protein sequence ID" value="VFJ43654.1"/>
    <property type="molecule type" value="Genomic_DNA"/>
</dbReference>
<evidence type="ECO:0000313" key="2">
    <source>
        <dbReference type="EMBL" id="VFJ43654.1"/>
    </source>
</evidence>
<gene>
    <name evidence="1" type="ORF">BECKFM1743A_GA0114220_1000318</name>
    <name evidence="3" type="ORF">BECKFM1743B_GA0114221_1000318</name>
    <name evidence="2" type="ORF">BECKFM1743C_GA0114222_1000318</name>
</gene>
<sequence length="155" mass="16226">MFSLSGSDFDFMLGDLMIQATSYSLTIEDGAKARSVRGIPNGHLSGKVSASGSLEVDTDNFELILSAAKTAGSFQGLPEFDISAVGATTDGRQLTVDAFGCRLKISGLLETSGDGGEALTHKVEFEVGSPKFVDINGVPYLDPKRIETLSGSAKT</sequence>